<dbReference type="GO" id="GO:0005856">
    <property type="term" value="C:cytoskeleton"/>
    <property type="evidence" value="ECO:0007669"/>
    <property type="project" value="UniProtKB-SubCell"/>
</dbReference>
<evidence type="ECO:0000256" key="12">
    <source>
        <dbReference type="ARBA" id="ARBA00037854"/>
    </source>
</evidence>
<reference evidence="19" key="3">
    <citation type="submission" date="2025-09" db="UniProtKB">
        <authorList>
            <consortium name="Ensembl"/>
        </authorList>
    </citation>
    <scope>IDENTIFICATION</scope>
</reference>
<dbReference type="AlphaFoldDB" id="G1KFA4"/>
<feature type="coiled-coil region" evidence="16">
    <location>
        <begin position="253"/>
        <end position="542"/>
    </location>
</feature>
<dbReference type="Ensembl" id="ENSACAT00000006345.4">
    <property type="protein sequence ID" value="ENSACAP00000006207.4"/>
    <property type="gene ID" value="ENSACAG00000006352.4"/>
</dbReference>
<reference evidence="19" key="2">
    <citation type="submission" date="2025-08" db="UniProtKB">
        <authorList>
            <consortium name="Ensembl"/>
        </authorList>
    </citation>
    <scope>IDENTIFICATION</scope>
</reference>
<evidence type="ECO:0000256" key="11">
    <source>
        <dbReference type="ARBA" id="ARBA00023329"/>
    </source>
</evidence>
<evidence type="ECO:0000256" key="1">
    <source>
        <dbReference type="ARBA" id="ARBA00004245"/>
    </source>
</evidence>
<proteinExistence type="inferred from homology"/>
<evidence type="ECO:0000256" key="10">
    <source>
        <dbReference type="ARBA" id="ARBA00023212"/>
    </source>
</evidence>
<keyword evidence="10" id="KW-0206">Cytoskeleton</keyword>
<dbReference type="GO" id="GO:0008270">
    <property type="term" value="F:zinc ion binding"/>
    <property type="evidence" value="ECO:0007669"/>
    <property type="project" value="UniProtKB-KW"/>
</dbReference>
<dbReference type="InterPro" id="IPR041611">
    <property type="entry name" value="SKICH"/>
</dbReference>
<feature type="domain" description="C2H2-type" evidence="18">
    <location>
        <begin position="621"/>
        <end position="641"/>
    </location>
</feature>
<dbReference type="InterPro" id="IPR051002">
    <property type="entry name" value="UBA_autophagy_assoc_protein"/>
</dbReference>
<comment type="subcellular location">
    <subcellularLocation>
        <location evidence="1">Cytoplasm</location>
        <location evidence="1">Cytoskeleton</location>
    </subcellularLocation>
    <subcellularLocation>
        <location evidence="2">Cytoplasm</location>
        <location evidence="2">Perinuclear region</location>
    </subcellularLocation>
    <subcellularLocation>
        <location evidence="12">Cytoplasmic vesicle</location>
        <location evidence="12">Autophagosome membrane</location>
        <topology evidence="12">Peripheral membrane protein</topology>
    </subcellularLocation>
</comment>
<evidence type="ECO:0000256" key="9">
    <source>
        <dbReference type="ARBA" id="ARBA00023136"/>
    </source>
</evidence>
<keyword evidence="6" id="KW-0862">Zinc</keyword>
<dbReference type="FunFam" id="2.60.40.2840:FF:000002">
    <property type="entry name" value="Tax1-binding protein 1 isoform 2"/>
    <property type="match status" value="1"/>
</dbReference>
<evidence type="ECO:0000256" key="14">
    <source>
        <dbReference type="ARBA" id="ARBA00040931"/>
    </source>
</evidence>
<dbReference type="Pfam" id="PF17751">
    <property type="entry name" value="SKICH"/>
    <property type="match status" value="1"/>
</dbReference>
<evidence type="ECO:0000256" key="4">
    <source>
        <dbReference type="ARBA" id="ARBA00022723"/>
    </source>
</evidence>
<dbReference type="GO" id="GO:0048471">
    <property type="term" value="C:perinuclear region of cytoplasm"/>
    <property type="evidence" value="ECO:0007669"/>
    <property type="project" value="UniProtKB-SubCell"/>
</dbReference>
<keyword evidence="11" id="KW-0968">Cytoplasmic vesicle</keyword>
<dbReference type="InParanoid" id="G1KFA4"/>
<evidence type="ECO:0000313" key="20">
    <source>
        <dbReference type="Proteomes" id="UP000001646"/>
    </source>
</evidence>
<name>G1KFA4_ANOCA</name>
<dbReference type="GO" id="GO:0031410">
    <property type="term" value="C:cytoplasmic vesicle"/>
    <property type="evidence" value="ECO:0007669"/>
    <property type="project" value="UniProtKB-KW"/>
</dbReference>
<dbReference type="Pfam" id="PF18112">
    <property type="entry name" value="Zn-C2H2_12"/>
    <property type="match status" value="1"/>
</dbReference>
<dbReference type="GO" id="GO:1901098">
    <property type="term" value="P:positive regulation of autophagosome maturation"/>
    <property type="evidence" value="ECO:0000318"/>
    <property type="project" value="GO_Central"/>
</dbReference>
<evidence type="ECO:0000259" key="18">
    <source>
        <dbReference type="PROSITE" id="PS00028"/>
    </source>
</evidence>
<dbReference type="Gene3D" id="2.60.40.2840">
    <property type="match status" value="1"/>
</dbReference>
<reference evidence="19 20" key="1">
    <citation type="submission" date="2009-12" db="EMBL/GenBank/DDBJ databases">
        <title>The Genome Sequence of Anolis carolinensis (Green Anole Lizard).</title>
        <authorList>
            <consortium name="The Genome Sequencing Platform"/>
            <person name="Di Palma F."/>
            <person name="Alfoldi J."/>
            <person name="Heiman D."/>
            <person name="Young S."/>
            <person name="Grabherr M."/>
            <person name="Johnson J."/>
            <person name="Lander E.S."/>
            <person name="Lindblad-Toh K."/>
        </authorList>
    </citation>
    <scope>NUCLEOTIDE SEQUENCE [LARGE SCALE GENOMIC DNA]</scope>
    <source>
        <strain evidence="19 20">JBL SC #1</strain>
    </source>
</reference>
<evidence type="ECO:0000256" key="17">
    <source>
        <dbReference type="SAM" id="MobiDB-lite"/>
    </source>
</evidence>
<keyword evidence="7" id="KW-0072">Autophagy</keyword>
<dbReference type="GeneTree" id="ENSGT00950000183025"/>
<evidence type="ECO:0000256" key="8">
    <source>
        <dbReference type="ARBA" id="ARBA00023054"/>
    </source>
</evidence>
<protein>
    <recommendedName>
        <fullName evidence="14">Calcium-binding and coiled-coil domain-containing protein 2</fullName>
    </recommendedName>
    <alternativeName>
        <fullName evidence="15">Nuclear domain 10 protein NDP52</fullName>
    </alternativeName>
</protein>
<dbReference type="eggNOG" id="ENOG502QT1M">
    <property type="taxonomic scope" value="Eukaryota"/>
</dbReference>
<evidence type="ECO:0000256" key="13">
    <source>
        <dbReference type="ARBA" id="ARBA00037963"/>
    </source>
</evidence>
<dbReference type="Proteomes" id="UP000001646">
    <property type="component" value="Chromosome 6"/>
</dbReference>
<gene>
    <name evidence="19" type="primary">calcoco2</name>
</gene>
<dbReference type="InterPro" id="IPR041641">
    <property type="entry name" value="CALCOCO1/2_Zn_UBZ1"/>
</dbReference>
<keyword evidence="5" id="KW-0863">Zinc-finger</keyword>
<keyword evidence="4" id="KW-0479">Metal-binding</keyword>
<feature type="region of interest" description="Disordered" evidence="17">
    <location>
        <begin position="100"/>
        <end position="124"/>
    </location>
</feature>
<evidence type="ECO:0000313" key="19">
    <source>
        <dbReference type="Ensembl" id="ENSACAP00000006207.4"/>
    </source>
</evidence>
<accession>G1KFA4</accession>
<dbReference type="InterPro" id="IPR013087">
    <property type="entry name" value="Znf_C2H2_type"/>
</dbReference>
<evidence type="ECO:0000256" key="7">
    <source>
        <dbReference type="ARBA" id="ARBA00023006"/>
    </source>
</evidence>
<organism evidence="19 20">
    <name type="scientific">Anolis carolinensis</name>
    <name type="common">Green anole</name>
    <name type="synonym">American chameleon</name>
    <dbReference type="NCBI Taxonomy" id="28377"/>
    <lineage>
        <taxon>Eukaryota</taxon>
        <taxon>Metazoa</taxon>
        <taxon>Chordata</taxon>
        <taxon>Craniata</taxon>
        <taxon>Vertebrata</taxon>
        <taxon>Euteleostomi</taxon>
        <taxon>Lepidosauria</taxon>
        <taxon>Squamata</taxon>
        <taxon>Bifurcata</taxon>
        <taxon>Unidentata</taxon>
        <taxon>Episquamata</taxon>
        <taxon>Toxicofera</taxon>
        <taxon>Iguania</taxon>
        <taxon>Dactyloidae</taxon>
        <taxon>Anolis</taxon>
    </lineage>
</organism>
<keyword evidence="9" id="KW-0472">Membrane</keyword>
<feature type="compositionally biased region" description="Polar residues" evidence="17">
    <location>
        <begin position="112"/>
        <end position="124"/>
    </location>
</feature>
<sequence length="650" mass="74283">MLQCRCSQGSLKAVDQNDGGWTTTVTGKEAWHASRCGTTLPGSLGKAAPPASPGLDFGEAKERERIGFLFRPSRRRLLPVTGKQRLGLSDRQVYGEVFSVPGQGEGEKEGRNSSMEAVPCNNSDEPPTSAVLLDTCHFSQVIFTDVEKFYVPGGDITCHYNLSQQIIPRSKDWVGIFRVGWKTTREYYTFMWAPLPSNANSSDAELQQVLFKAYYLPKDDEYYQFCYVDQDGQVRGASVPFQFRAEAEDDMLVVTTQGEVEEIEQQNTTLLQENQKLKEKQESLREQNEDLQKRISVAEGEVEETMQQNTALLQENQKLKEKQVSLQKQNEDLQKKLKVAEEEKKEFEEKVCLLQTGTMELQRAQDRQALEITSAQTELAAVMENNIKLQKEKEVLEKSLDNLRLHNEKVNGEVSCLKKQITLLETQSSSTEKELCRVKEERENILIEQEQLEKKLKITLSHMDQLQSKVQSQQKELGDLQRVGQDKSRHLEQLKEESRKLNAALLRQQNLEEELKEKTLLFQTLQNEIDIKEKENQCLRRENEGLMVHLPELIDHPPAGLLTQSAEHSGLLFGNPYSAAPEIPETDLVSVKKCPLCNNVFPDDVEEQEYVDHVQSHLLECSTCHESFDNKQVYDDHVYCHTLDSHLLKH</sequence>
<dbReference type="GO" id="GO:0016605">
    <property type="term" value="C:PML body"/>
    <property type="evidence" value="ECO:0000318"/>
    <property type="project" value="GO_Central"/>
</dbReference>
<dbReference type="PROSITE" id="PS00028">
    <property type="entry name" value="ZINC_FINGER_C2H2_1"/>
    <property type="match status" value="1"/>
</dbReference>
<dbReference type="GO" id="GO:0098792">
    <property type="term" value="P:xenophagy"/>
    <property type="evidence" value="ECO:0000318"/>
    <property type="project" value="GO_Central"/>
</dbReference>
<evidence type="ECO:0000256" key="6">
    <source>
        <dbReference type="ARBA" id="ARBA00022833"/>
    </source>
</evidence>
<dbReference type="STRING" id="28377.ENSACAP00000006207"/>
<keyword evidence="3" id="KW-0963">Cytoplasm</keyword>
<evidence type="ECO:0000256" key="5">
    <source>
        <dbReference type="ARBA" id="ARBA00022771"/>
    </source>
</evidence>
<dbReference type="Bgee" id="ENSACAG00000006352">
    <property type="expression patterns" value="Expressed in skeletal muscle tissue and 13 other cell types or tissues"/>
</dbReference>
<dbReference type="PANTHER" id="PTHR31915">
    <property type="entry name" value="SKICH DOMAIN-CONTAINING PROTEIN"/>
    <property type="match status" value="1"/>
</dbReference>
<evidence type="ECO:0000256" key="2">
    <source>
        <dbReference type="ARBA" id="ARBA00004556"/>
    </source>
</evidence>
<evidence type="ECO:0000256" key="15">
    <source>
        <dbReference type="ARBA" id="ARBA00041519"/>
    </source>
</evidence>
<comment type="similarity">
    <text evidence="13">Belongs to the CALCOCO family.</text>
</comment>
<keyword evidence="20" id="KW-1185">Reference proteome</keyword>
<evidence type="ECO:0000256" key="16">
    <source>
        <dbReference type="SAM" id="Coils"/>
    </source>
</evidence>
<dbReference type="GO" id="GO:0000421">
    <property type="term" value="C:autophagosome membrane"/>
    <property type="evidence" value="ECO:0007669"/>
    <property type="project" value="UniProtKB-SubCell"/>
</dbReference>
<keyword evidence="8 16" id="KW-0175">Coiled coil</keyword>
<dbReference type="Gene3D" id="6.20.250.40">
    <property type="match status" value="1"/>
</dbReference>
<dbReference type="GO" id="GO:0005776">
    <property type="term" value="C:autophagosome"/>
    <property type="evidence" value="ECO:0000318"/>
    <property type="project" value="GO_Central"/>
</dbReference>
<evidence type="ECO:0000256" key="3">
    <source>
        <dbReference type="ARBA" id="ARBA00022490"/>
    </source>
</evidence>
<dbReference type="PANTHER" id="PTHR31915:SF4">
    <property type="entry name" value="CALCIUM-BINDING AND COILED-COIL DOMAIN-CONTAINING PROTEIN 2"/>
    <property type="match status" value="1"/>
</dbReference>